<dbReference type="EMBL" id="JAVMIP010000019">
    <property type="protein sequence ID" value="MDS3861979.1"/>
    <property type="molecule type" value="Genomic_DNA"/>
</dbReference>
<proteinExistence type="inferred from homology"/>
<dbReference type="Gene3D" id="3.30.70.1710">
    <property type="match status" value="1"/>
</dbReference>
<evidence type="ECO:0000256" key="4">
    <source>
        <dbReference type="PROSITE-ProRule" id="PRU01278"/>
    </source>
</evidence>
<dbReference type="GO" id="GO:0015977">
    <property type="term" value="P:carbon fixation"/>
    <property type="evidence" value="ECO:0007669"/>
    <property type="project" value="UniProtKB-KW"/>
</dbReference>
<dbReference type="PANTHER" id="PTHR33941">
    <property type="entry name" value="PROPANEDIOL UTILIZATION PROTEIN PDUA"/>
    <property type="match status" value="1"/>
</dbReference>
<organism evidence="6 7">
    <name type="scientific">Pseudocalidococcus azoricus BACA0444</name>
    <dbReference type="NCBI Taxonomy" id="2918990"/>
    <lineage>
        <taxon>Bacteria</taxon>
        <taxon>Bacillati</taxon>
        <taxon>Cyanobacteriota</taxon>
        <taxon>Cyanophyceae</taxon>
        <taxon>Acaryochloridales</taxon>
        <taxon>Thermosynechococcaceae</taxon>
        <taxon>Pseudocalidococcus</taxon>
        <taxon>Pseudocalidococcus azoricus</taxon>
    </lineage>
</organism>
<dbReference type="InterPro" id="IPR020808">
    <property type="entry name" value="Bact_microcomp_CS"/>
</dbReference>
<dbReference type="GO" id="GO:0031470">
    <property type="term" value="C:carboxysome"/>
    <property type="evidence" value="ECO:0007669"/>
    <property type="project" value="UniProtKB-SubCell"/>
</dbReference>
<protein>
    <submittedName>
        <fullName evidence="6">BMC domain-containing protein</fullName>
    </submittedName>
</protein>
<dbReference type="InterPro" id="IPR037233">
    <property type="entry name" value="CcmK-like_sf"/>
</dbReference>
<comment type="subcellular location">
    <subcellularLocation>
        <location evidence="2">Carboxysome</location>
    </subcellularLocation>
</comment>
<comment type="similarity">
    <text evidence="4">Belongs to the bacterial microcompartments protein family.</text>
</comment>
<name>A0AAE4FTC8_9CYAN</name>
<keyword evidence="7" id="KW-1185">Reference proteome</keyword>
<accession>A0AAE4FTC8</accession>
<dbReference type="Proteomes" id="UP001268256">
    <property type="component" value="Unassembled WGS sequence"/>
</dbReference>
<keyword evidence="3" id="KW-1283">Bacterial microcompartment</keyword>
<feature type="domain" description="BMC" evidence="5">
    <location>
        <begin position="1"/>
        <end position="79"/>
    </location>
</feature>
<evidence type="ECO:0000259" key="5">
    <source>
        <dbReference type="PROSITE" id="PS51930"/>
    </source>
</evidence>
<comment type="caution">
    <text evidence="6">The sequence shown here is derived from an EMBL/GenBank/DDBJ whole genome shotgun (WGS) entry which is preliminary data.</text>
</comment>
<dbReference type="Pfam" id="PF00936">
    <property type="entry name" value="BMC"/>
    <property type="match status" value="1"/>
</dbReference>
<dbReference type="InterPro" id="IPR000249">
    <property type="entry name" value="BMC_dom"/>
</dbReference>
<dbReference type="SMART" id="SM00877">
    <property type="entry name" value="BMC"/>
    <property type="match status" value="1"/>
</dbReference>
<reference evidence="7" key="1">
    <citation type="submission" date="2023-07" db="EMBL/GenBank/DDBJ databases">
        <authorList>
            <person name="Luz R."/>
            <person name="Cordeiro R."/>
            <person name="Fonseca A."/>
            <person name="Goncalves V."/>
        </authorList>
    </citation>
    <scope>NUCLEOTIDE SEQUENCE [LARGE SCALE GENOMIC DNA]</scope>
    <source>
        <strain evidence="7">BACA0444</strain>
    </source>
</reference>
<evidence type="ECO:0000256" key="3">
    <source>
        <dbReference type="ARBA" id="ARBA00024446"/>
    </source>
</evidence>
<dbReference type="SUPFAM" id="SSF143414">
    <property type="entry name" value="CcmK-like"/>
    <property type="match status" value="1"/>
</dbReference>
<keyword evidence="1" id="KW-0120">Carbon dioxide fixation</keyword>
<dbReference type="AlphaFoldDB" id="A0AAE4FTC8"/>
<dbReference type="PANTHER" id="PTHR33941:SF13">
    <property type="entry name" value="CARBOXYSOME SHELL PROTEIN CCMK4"/>
    <property type="match status" value="1"/>
</dbReference>
<sequence>MVQVLGYPAALNVADVMVKAAQVVLVSCEGIGSGYWTVVVRGTVADVQASVQTARHLGQEVKSWQVIPHPPGNLAAVLPIAGGGRGLEDYLL</sequence>
<dbReference type="PROSITE" id="PS51930">
    <property type="entry name" value="BMC_2"/>
    <property type="match status" value="1"/>
</dbReference>
<dbReference type="InterPro" id="IPR044872">
    <property type="entry name" value="CcmK/CsoS1_BMC"/>
</dbReference>
<evidence type="ECO:0000313" key="7">
    <source>
        <dbReference type="Proteomes" id="UP001268256"/>
    </source>
</evidence>
<gene>
    <name evidence="6" type="ORF">RIF25_14340</name>
</gene>
<evidence type="ECO:0000256" key="2">
    <source>
        <dbReference type="ARBA" id="ARBA00023587"/>
    </source>
</evidence>
<dbReference type="PROSITE" id="PS01139">
    <property type="entry name" value="BMC_1"/>
    <property type="match status" value="1"/>
</dbReference>
<evidence type="ECO:0000256" key="1">
    <source>
        <dbReference type="ARBA" id="ARBA00023300"/>
    </source>
</evidence>
<evidence type="ECO:0000313" key="6">
    <source>
        <dbReference type="EMBL" id="MDS3861979.1"/>
    </source>
</evidence>
<dbReference type="InterPro" id="IPR050575">
    <property type="entry name" value="BMC_shell"/>
</dbReference>